<keyword evidence="12" id="KW-1185">Reference proteome</keyword>
<comment type="subcellular location">
    <subcellularLocation>
        <location evidence="1">Membrane</location>
        <topology evidence="1">Multi-pass membrane protein</topology>
    </subcellularLocation>
</comment>
<accession>A0A913X6T8</accession>
<evidence type="ECO:0000256" key="4">
    <source>
        <dbReference type="ARBA" id="ARBA00023040"/>
    </source>
</evidence>
<dbReference type="OMA" id="NNICEMN"/>
<dbReference type="PANTHER" id="PTHR24243:SF208">
    <property type="entry name" value="PYROKININ-1 RECEPTOR"/>
    <property type="match status" value="1"/>
</dbReference>
<evidence type="ECO:0000256" key="5">
    <source>
        <dbReference type="ARBA" id="ARBA00023136"/>
    </source>
</evidence>
<evidence type="ECO:0000256" key="9">
    <source>
        <dbReference type="SAM" id="Phobius"/>
    </source>
</evidence>
<evidence type="ECO:0000259" key="10">
    <source>
        <dbReference type="PROSITE" id="PS50262"/>
    </source>
</evidence>
<keyword evidence="6 8" id="KW-0675">Receptor</keyword>
<dbReference type="CDD" id="cd00637">
    <property type="entry name" value="7tm_classA_rhodopsin-like"/>
    <property type="match status" value="1"/>
</dbReference>
<dbReference type="SUPFAM" id="SSF81321">
    <property type="entry name" value="Family A G protein-coupled receptor-like"/>
    <property type="match status" value="1"/>
</dbReference>
<evidence type="ECO:0000313" key="12">
    <source>
        <dbReference type="Proteomes" id="UP000887567"/>
    </source>
</evidence>
<dbReference type="SMART" id="SM01381">
    <property type="entry name" value="7TM_GPCR_Srsx"/>
    <property type="match status" value="1"/>
</dbReference>
<dbReference type="KEGG" id="epa:110238057"/>
<feature type="transmembrane region" description="Helical" evidence="9">
    <location>
        <begin position="142"/>
        <end position="161"/>
    </location>
</feature>
<evidence type="ECO:0000256" key="8">
    <source>
        <dbReference type="RuleBase" id="RU000688"/>
    </source>
</evidence>
<evidence type="ECO:0000256" key="2">
    <source>
        <dbReference type="ARBA" id="ARBA00022692"/>
    </source>
</evidence>
<feature type="transmembrane region" description="Helical" evidence="9">
    <location>
        <begin position="189"/>
        <end position="215"/>
    </location>
</feature>
<sequence>MNGSQENASSISDGISSDITIAKIFLYSVILIWSLLGNILVIVAILKNSGLKTNFNYLIVNMAVSDLIIPCLALPMKIADANVRPYEWLVDGQLGSFLCKMCYFVADISTAVSAFSLVIIAANRFFAIAFPMRGRLSKTKTLRLISLTWILAVMLLSPYLYTYQIEDGYGWTMCLSTWSPAFDDAVSEAIFTVFVIAVVFALPCFAITIFYSLMLCKLRQNSNNMAYMLNQEQYKRRRQKDKNIFIMTVVIMLLYMFLWGPFFCTLIILTFFVHVNNDNEHSVQTVIVTVQYLGYLNSAVNPCVYFYFLKNLRQGAKKLFLKTSWRRSTTDSTVHITTFRSRVTSLRGRRTSMKTSEV</sequence>
<protein>
    <recommendedName>
        <fullName evidence="10">G-protein coupled receptors family 1 profile domain-containing protein</fullName>
    </recommendedName>
</protein>
<dbReference type="PROSITE" id="PS50262">
    <property type="entry name" value="G_PROTEIN_RECEP_F1_2"/>
    <property type="match status" value="1"/>
</dbReference>
<dbReference type="RefSeq" id="XP_020899362.1">
    <property type="nucleotide sequence ID" value="XM_021043703.2"/>
</dbReference>
<evidence type="ECO:0000313" key="11">
    <source>
        <dbReference type="EnsemblMetazoa" id="XP_020899362.1"/>
    </source>
</evidence>
<dbReference type="PANTHER" id="PTHR24243">
    <property type="entry name" value="G-PROTEIN COUPLED RECEPTOR"/>
    <property type="match status" value="1"/>
</dbReference>
<dbReference type="EnsemblMetazoa" id="XM_021043703.2">
    <property type="protein sequence ID" value="XP_020899362.1"/>
    <property type="gene ID" value="LOC110238057"/>
</dbReference>
<feature type="transmembrane region" description="Helical" evidence="9">
    <location>
        <begin position="24"/>
        <end position="46"/>
    </location>
</feature>
<feature type="domain" description="G-protein coupled receptors family 1 profile" evidence="10">
    <location>
        <begin position="37"/>
        <end position="305"/>
    </location>
</feature>
<keyword evidence="3 9" id="KW-1133">Transmembrane helix</keyword>
<evidence type="ECO:0000256" key="3">
    <source>
        <dbReference type="ARBA" id="ARBA00022989"/>
    </source>
</evidence>
<feature type="transmembrane region" description="Helical" evidence="9">
    <location>
        <begin position="244"/>
        <end position="272"/>
    </location>
</feature>
<dbReference type="InterPro" id="IPR000276">
    <property type="entry name" value="GPCR_Rhodpsn"/>
</dbReference>
<dbReference type="AlphaFoldDB" id="A0A913X6T8"/>
<reference evidence="11" key="1">
    <citation type="submission" date="2022-11" db="UniProtKB">
        <authorList>
            <consortium name="EnsemblMetazoa"/>
        </authorList>
    </citation>
    <scope>IDENTIFICATION</scope>
</reference>
<dbReference type="PRINTS" id="PR00237">
    <property type="entry name" value="GPCRRHODOPSN"/>
</dbReference>
<dbReference type="InterPro" id="IPR017452">
    <property type="entry name" value="GPCR_Rhodpsn_7TM"/>
</dbReference>
<dbReference type="GO" id="GO:0004930">
    <property type="term" value="F:G protein-coupled receptor activity"/>
    <property type="evidence" value="ECO:0007669"/>
    <property type="project" value="UniProtKB-KW"/>
</dbReference>
<feature type="transmembrane region" description="Helical" evidence="9">
    <location>
        <begin position="292"/>
        <end position="309"/>
    </location>
</feature>
<evidence type="ECO:0000256" key="1">
    <source>
        <dbReference type="ARBA" id="ARBA00004141"/>
    </source>
</evidence>
<dbReference type="Proteomes" id="UP000887567">
    <property type="component" value="Unplaced"/>
</dbReference>
<comment type="similarity">
    <text evidence="8">Belongs to the G-protein coupled receptor 1 family.</text>
</comment>
<keyword evidence="7 8" id="KW-0807">Transducer</keyword>
<proteinExistence type="inferred from homology"/>
<keyword evidence="4 8" id="KW-0297">G-protein coupled receptor</keyword>
<dbReference type="Gene3D" id="1.20.1070.10">
    <property type="entry name" value="Rhodopsin 7-helix transmembrane proteins"/>
    <property type="match status" value="1"/>
</dbReference>
<name>A0A913X6T8_EXADI</name>
<keyword evidence="2 8" id="KW-0812">Transmembrane</keyword>
<evidence type="ECO:0000256" key="6">
    <source>
        <dbReference type="ARBA" id="ARBA00023170"/>
    </source>
</evidence>
<dbReference type="PROSITE" id="PS00237">
    <property type="entry name" value="G_PROTEIN_RECEP_F1_1"/>
    <property type="match status" value="1"/>
</dbReference>
<organism evidence="11 12">
    <name type="scientific">Exaiptasia diaphana</name>
    <name type="common">Tropical sea anemone</name>
    <name type="synonym">Aiptasia pulchella</name>
    <dbReference type="NCBI Taxonomy" id="2652724"/>
    <lineage>
        <taxon>Eukaryota</taxon>
        <taxon>Metazoa</taxon>
        <taxon>Cnidaria</taxon>
        <taxon>Anthozoa</taxon>
        <taxon>Hexacorallia</taxon>
        <taxon>Actiniaria</taxon>
        <taxon>Aiptasiidae</taxon>
        <taxon>Exaiptasia</taxon>
    </lineage>
</organism>
<evidence type="ECO:0000256" key="7">
    <source>
        <dbReference type="ARBA" id="ARBA00023224"/>
    </source>
</evidence>
<dbReference type="GO" id="GO:0016020">
    <property type="term" value="C:membrane"/>
    <property type="evidence" value="ECO:0007669"/>
    <property type="project" value="UniProtKB-SubCell"/>
</dbReference>
<dbReference type="OrthoDB" id="10071887at2759"/>
<dbReference type="Pfam" id="PF00001">
    <property type="entry name" value="7tm_1"/>
    <property type="match status" value="1"/>
</dbReference>
<feature type="transmembrane region" description="Helical" evidence="9">
    <location>
        <begin position="112"/>
        <end position="130"/>
    </location>
</feature>
<keyword evidence="5 9" id="KW-0472">Membrane</keyword>
<dbReference type="GeneID" id="110238057"/>